<dbReference type="SUPFAM" id="SSF54593">
    <property type="entry name" value="Glyoxalase/Bleomycin resistance protein/Dihydroxybiphenyl dioxygenase"/>
    <property type="match status" value="1"/>
</dbReference>
<comment type="caution">
    <text evidence="2">The sequence shown here is derived from an EMBL/GenBank/DDBJ whole genome shotgun (WGS) entry which is preliminary data.</text>
</comment>
<dbReference type="PANTHER" id="PTHR35908">
    <property type="entry name" value="HYPOTHETICAL FUSION PROTEIN"/>
    <property type="match status" value="1"/>
</dbReference>
<accession>A0ABP9KA56</accession>
<dbReference type="PANTHER" id="PTHR35908:SF1">
    <property type="entry name" value="CONSERVED PROTEIN"/>
    <property type="match status" value="1"/>
</dbReference>
<reference evidence="3" key="1">
    <citation type="journal article" date="2019" name="Int. J. Syst. Evol. Microbiol.">
        <title>The Global Catalogue of Microorganisms (GCM) 10K type strain sequencing project: providing services to taxonomists for standard genome sequencing and annotation.</title>
        <authorList>
            <consortium name="The Broad Institute Genomics Platform"/>
            <consortium name="The Broad Institute Genome Sequencing Center for Infectious Disease"/>
            <person name="Wu L."/>
            <person name="Ma J."/>
        </authorList>
    </citation>
    <scope>NUCLEOTIDE SEQUENCE [LARGE SCALE GENOMIC DNA]</scope>
    <source>
        <strain evidence="3">JCM 18298</strain>
    </source>
</reference>
<sequence>MMAEGHGVGTLRSVVLDCPEPRILAEFYRRLLGAELVNDREDDWIVIADRSGRRIAFQTAPDYRPPNFPDPTASQQVHFDVLVEDIEAAQRQVLTLGATLVREQTDGPFRVYRDPVGHTFCLVWRADD</sequence>
<gene>
    <name evidence="2" type="ORF">GCM10023318_29700</name>
</gene>
<dbReference type="Pfam" id="PF18029">
    <property type="entry name" value="Glyoxalase_6"/>
    <property type="match status" value="1"/>
</dbReference>
<dbReference type="EMBL" id="BAABJM010000002">
    <property type="protein sequence ID" value="GAA5054574.1"/>
    <property type="molecule type" value="Genomic_DNA"/>
</dbReference>
<dbReference type="InterPro" id="IPR029068">
    <property type="entry name" value="Glyas_Bleomycin-R_OHBP_Dase"/>
</dbReference>
<evidence type="ECO:0000313" key="3">
    <source>
        <dbReference type="Proteomes" id="UP001500603"/>
    </source>
</evidence>
<dbReference type="InterPro" id="IPR041581">
    <property type="entry name" value="Glyoxalase_6"/>
</dbReference>
<name>A0ABP9KA56_9NOCA</name>
<dbReference type="PROSITE" id="PS51819">
    <property type="entry name" value="VOC"/>
    <property type="match status" value="1"/>
</dbReference>
<organism evidence="2 3">
    <name type="scientific">Nocardia callitridis</name>
    <dbReference type="NCBI Taxonomy" id="648753"/>
    <lineage>
        <taxon>Bacteria</taxon>
        <taxon>Bacillati</taxon>
        <taxon>Actinomycetota</taxon>
        <taxon>Actinomycetes</taxon>
        <taxon>Mycobacteriales</taxon>
        <taxon>Nocardiaceae</taxon>
        <taxon>Nocardia</taxon>
    </lineage>
</organism>
<evidence type="ECO:0000259" key="1">
    <source>
        <dbReference type="PROSITE" id="PS51819"/>
    </source>
</evidence>
<dbReference type="InterPro" id="IPR037523">
    <property type="entry name" value="VOC_core"/>
</dbReference>
<proteinExistence type="predicted"/>
<dbReference type="Proteomes" id="UP001500603">
    <property type="component" value="Unassembled WGS sequence"/>
</dbReference>
<feature type="domain" description="VOC" evidence="1">
    <location>
        <begin position="10"/>
        <end position="128"/>
    </location>
</feature>
<dbReference type="Gene3D" id="3.10.180.10">
    <property type="entry name" value="2,3-Dihydroxybiphenyl 1,2-Dioxygenase, domain 1"/>
    <property type="match status" value="1"/>
</dbReference>
<keyword evidence="3" id="KW-1185">Reference proteome</keyword>
<protein>
    <submittedName>
        <fullName evidence="2">VOC family protein</fullName>
    </submittedName>
</protein>
<evidence type="ECO:0000313" key="2">
    <source>
        <dbReference type="EMBL" id="GAA5054574.1"/>
    </source>
</evidence>